<sequence>MISFAYPKRFDEPFDTGERIFGQTYLLYASAGAFHLDVEQRSWLLPPHRAALISAGTPIRIRSNAAATSASVLFAPGCVAQPSLPCQVFRVTPLIAKMIQYATRWDAQQAASDQSSQPFLTALAGVVGEAAACVEDLWFPRARTAELDRAVSYTLAHLGEVLSFSDVARAAITSERTLSRRFAEEFSMSWSEFVQRARVVKATERLAMSRDQVVQIAHETGFSSASLFAQAFRQVMGETPTQYRRRLG</sequence>
<dbReference type="Pfam" id="PF12833">
    <property type="entry name" value="HTH_18"/>
    <property type="match status" value="1"/>
</dbReference>
<dbReference type="PROSITE" id="PS00041">
    <property type="entry name" value="HTH_ARAC_FAMILY_1"/>
    <property type="match status" value="1"/>
</dbReference>
<dbReference type="GO" id="GO:0003700">
    <property type="term" value="F:DNA-binding transcription factor activity"/>
    <property type="evidence" value="ECO:0007669"/>
    <property type="project" value="InterPro"/>
</dbReference>
<dbReference type="InterPro" id="IPR018060">
    <property type="entry name" value="HTH_AraC"/>
</dbReference>
<dbReference type="InterPro" id="IPR020449">
    <property type="entry name" value="Tscrpt_reg_AraC-type_HTH"/>
</dbReference>
<proteinExistence type="predicted"/>
<dbReference type="Proteomes" id="UP000184339">
    <property type="component" value="Unassembled WGS sequence"/>
</dbReference>
<dbReference type="SUPFAM" id="SSF46689">
    <property type="entry name" value="Homeodomain-like"/>
    <property type="match status" value="2"/>
</dbReference>
<keyword evidence="2" id="KW-0238">DNA-binding</keyword>
<keyword evidence="6" id="KW-1185">Reference proteome</keyword>
<dbReference type="PROSITE" id="PS01124">
    <property type="entry name" value="HTH_ARAC_FAMILY_2"/>
    <property type="match status" value="1"/>
</dbReference>
<evidence type="ECO:0000256" key="3">
    <source>
        <dbReference type="ARBA" id="ARBA00023163"/>
    </source>
</evidence>
<feature type="domain" description="HTH araC/xylS-type" evidence="4">
    <location>
        <begin position="148"/>
        <end position="246"/>
    </location>
</feature>
<gene>
    <name evidence="5" type="ORF">SAMN05192549_102117</name>
</gene>
<dbReference type="InterPro" id="IPR018062">
    <property type="entry name" value="HTH_AraC-typ_CS"/>
</dbReference>
<evidence type="ECO:0000313" key="6">
    <source>
        <dbReference type="Proteomes" id="UP000184339"/>
    </source>
</evidence>
<dbReference type="PANTHER" id="PTHR11019">
    <property type="entry name" value="HTH-TYPE TRANSCRIPTIONAL REGULATOR NIMR"/>
    <property type="match status" value="1"/>
</dbReference>
<dbReference type="EMBL" id="FRCX01000002">
    <property type="protein sequence ID" value="SHM64962.1"/>
    <property type="molecule type" value="Genomic_DNA"/>
</dbReference>
<evidence type="ECO:0000256" key="2">
    <source>
        <dbReference type="ARBA" id="ARBA00023125"/>
    </source>
</evidence>
<protein>
    <submittedName>
        <fullName evidence="5">Helix-turn-helix domain-containing protein</fullName>
    </submittedName>
</protein>
<evidence type="ECO:0000256" key="1">
    <source>
        <dbReference type="ARBA" id="ARBA00023015"/>
    </source>
</evidence>
<dbReference type="PANTHER" id="PTHR11019:SF159">
    <property type="entry name" value="TRANSCRIPTIONAL REGULATOR-RELATED"/>
    <property type="match status" value="1"/>
</dbReference>
<dbReference type="Gene3D" id="1.10.10.60">
    <property type="entry name" value="Homeodomain-like"/>
    <property type="match status" value="1"/>
</dbReference>
<dbReference type="AlphaFoldDB" id="A0A1M7KHU8"/>
<dbReference type="SMART" id="SM00342">
    <property type="entry name" value="HTH_ARAC"/>
    <property type="match status" value="1"/>
</dbReference>
<keyword evidence="1" id="KW-0805">Transcription regulation</keyword>
<dbReference type="PRINTS" id="PR00032">
    <property type="entry name" value="HTHARAC"/>
</dbReference>
<dbReference type="STRING" id="551987.SAMN05192549_102117"/>
<evidence type="ECO:0000259" key="4">
    <source>
        <dbReference type="PROSITE" id="PS01124"/>
    </source>
</evidence>
<dbReference type="RefSeq" id="WP_072781757.1">
    <property type="nucleotide sequence ID" value="NZ_FRCX01000002.1"/>
</dbReference>
<reference evidence="6" key="1">
    <citation type="submission" date="2016-11" db="EMBL/GenBank/DDBJ databases">
        <authorList>
            <person name="Varghese N."/>
            <person name="Submissions S."/>
        </authorList>
    </citation>
    <scope>NUCLEOTIDE SEQUENCE [LARGE SCALE GENOMIC DNA]</scope>
    <source>
        <strain evidence="6">Sac-22</strain>
    </source>
</reference>
<name>A0A1M7KHU8_9BURK</name>
<organism evidence="5 6">
    <name type="scientific">Duganella sacchari</name>
    <dbReference type="NCBI Taxonomy" id="551987"/>
    <lineage>
        <taxon>Bacteria</taxon>
        <taxon>Pseudomonadati</taxon>
        <taxon>Pseudomonadota</taxon>
        <taxon>Betaproteobacteria</taxon>
        <taxon>Burkholderiales</taxon>
        <taxon>Oxalobacteraceae</taxon>
        <taxon>Telluria group</taxon>
        <taxon>Duganella</taxon>
    </lineage>
</organism>
<dbReference type="InterPro" id="IPR009057">
    <property type="entry name" value="Homeodomain-like_sf"/>
</dbReference>
<dbReference type="GO" id="GO:0043565">
    <property type="term" value="F:sequence-specific DNA binding"/>
    <property type="evidence" value="ECO:0007669"/>
    <property type="project" value="InterPro"/>
</dbReference>
<dbReference type="OrthoDB" id="185346at2"/>
<keyword evidence="3" id="KW-0804">Transcription</keyword>
<evidence type="ECO:0000313" key="5">
    <source>
        <dbReference type="EMBL" id="SHM64962.1"/>
    </source>
</evidence>
<accession>A0A1M7KHU8</accession>